<dbReference type="PANTHER" id="PTHR30290:SF9">
    <property type="entry name" value="OLIGOPEPTIDE-BINDING PROTEIN APPA"/>
    <property type="match status" value="1"/>
</dbReference>
<dbReference type="GO" id="GO:0042597">
    <property type="term" value="C:periplasmic space"/>
    <property type="evidence" value="ECO:0007669"/>
    <property type="project" value="UniProtKB-ARBA"/>
</dbReference>
<evidence type="ECO:0000256" key="2">
    <source>
        <dbReference type="ARBA" id="ARBA00022448"/>
    </source>
</evidence>
<dbReference type="InterPro" id="IPR039424">
    <property type="entry name" value="SBP_5"/>
</dbReference>
<name>A0ABD6BW30_9EURY</name>
<evidence type="ECO:0000259" key="5">
    <source>
        <dbReference type="Pfam" id="PF00496"/>
    </source>
</evidence>
<gene>
    <name evidence="6" type="ORF">ACFSAU_15555</name>
</gene>
<dbReference type="PIRSF" id="PIRSF002741">
    <property type="entry name" value="MppA"/>
    <property type="match status" value="1"/>
</dbReference>
<dbReference type="InterPro" id="IPR006311">
    <property type="entry name" value="TAT_signal"/>
</dbReference>
<feature type="compositionally biased region" description="Acidic residues" evidence="4">
    <location>
        <begin position="44"/>
        <end position="54"/>
    </location>
</feature>
<dbReference type="AlphaFoldDB" id="A0ABD6BW30"/>
<reference evidence="6 7" key="1">
    <citation type="journal article" date="2019" name="Int. J. Syst. Evol. Microbiol.">
        <title>The Global Catalogue of Microorganisms (GCM) 10K type strain sequencing project: providing services to taxonomists for standard genome sequencing and annotation.</title>
        <authorList>
            <consortium name="The Broad Institute Genomics Platform"/>
            <consortium name="The Broad Institute Genome Sequencing Center for Infectious Disease"/>
            <person name="Wu L."/>
            <person name="Ma J."/>
        </authorList>
    </citation>
    <scope>NUCLEOTIDE SEQUENCE [LARGE SCALE GENOMIC DNA]</scope>
    <source>
        <strain evidence="6 7">CGMCC 1.12859</strain>
    </source>
</reference>
<dbReference type="CDD" id="cd00995">
    <property type="entry name" value="PBP2_NikA_DppA_OppA_like"/>
    <property type="match status" value="1"/>
</dbReference>
<organism evidence="6 7">
    <name type="scientific">Halolamina litorea</name>
    <dbReference type="NCBI Taxonomy" id="1515593"/>
    <lineage>
        <taxon>Archaea</taxon>
        <taxon>Methanobacteriati</taxon>
        <taxon>Methanobacteriota</taxon>
        <taxon>Stenosarchaea group</taxon>
        <taxon>Halobacteria</taxon>
        <taxon>Halobacteriales</taxon>
        <taxon>Haloferacaceae</taxon>
    </lineage>
</organism>
<comment type="caution">
    <text evidence="6">The sequence shown here is derived from an EMBL/GenBank/DDBJ whole genome shotgun (WGS) entry which is preliminary data.</text>
</comment>
<dbReference type="Pfam" id="PF00496">
    <property type="entry name" value="SBP_bac_5"/>
    <property type="match status" value="1"/>
</dbReference>
<dbReference type="RefSeq" id="WP_267647377.1">
    <property type="nucleotide sequence ID" value="NZ_JANHGR010000002.1"/>
</dbReference>
<feature type="region of interest" description="Disordered" evidence="4">
    <location>
        <begin position="37"/>
        <end position="66"/>
    </location>
</feature>
<dbReference type="Gene3D" id="3.40.190.10">
    <property type="entry name" value="Periplasmic binding protein-like II"/>
    <property type="match status" value="1"/>
</dbReference>
<dbReference type="InterPro" id="IPR000914">
    <property type="entry name" value="SBP_5_dom"/>
</dbReference>
<evidence type="ECO:0000256" key="3">
    <source>
        <dbReference type="ARBA" id="ARBA00022729"/>
    </source>
</evidence>
<dbReference type="PANTHER" id="PTHR30290">
    <property type="entry name" value="PERIPLASMIC BINDING COMPONENT OF ABC TRANSPORTER"/>
    <property type="match status" value="1"/>
</dbReference>
<dbReference type="InterPro" id="IPR030678">
    <property type="entry name" value="Peptide/Ni-bd"/>
</dbReference>
<proteinExistence type="inferred from homology"/>
<sequence>MSRDNDPHEIDRRPFGRRRFIATTGVGVAGVGLAGCTGGGGGDGDGDTTDDQPEETYTTSDPGEVTEGGRLVWAHSEQMIDNDIHLTSGESSYRVLSNVHEPLIGLNRDLELTTDPDAAQAGLASDWEASDDLLTYTFTLREGIMAHNGTELTAADVKYSFDRIRDPENGANNQFIFKKVASTEAVDDYTFRFTLGERFRRFIAYLAFYSSAIIPEGTGPDQEANPIGYGPFQWESRSVGESVIMNAFDDYWNDGPYVDTLEQRTATDPNARLTSVQTGDADITNDVPLPQISEVVGNDGDEINTKTWNPLCVGFILFNNAEPPFDDQNFRQAIDFAIDKQEIVDGALYGHGVPTESGILPPSKFRNEDLERRGPDVEAAQERFEASQYDPAEFELDFMVSPNYPWHVDAAQIMQQMLSQAGLTVNIEQVQWNEWFNRAFGGDYTITFVNWFEGWDPSYWLRNVMYSDGAYNMLNYASDDFDAALDNAATADTEEQAVEFYKEAQAIRHEESPIVPVWFREGALAAKQNVRGLASLPNPDNSLFRFEEVWLND</sequence>
<dbReference type="SUPFAM" id="SSF53850">
    <property type="entry name" value="Periplasmic binding protein-like II"/>
    <property type="match status" value="1"/>
</dbReference>
<evidence type="ECO:0000313" key="6">
    <source>
        <dbReference type="EMBL" id="MFD1568910.1"/>
    </source>
</evidence>
<protein>
    <submittedName>
        <fullName evidence="6">ABC transporter substrate-binding protein</fullName>
    </submittedName>
</protein>
<comment type="similarity">
    <text evidence="1">Belongs to the bacterial solute-binding protein 5 family.</text>
</comment>
<keyword evidence="3" id="KW-0732">Signal</keyword>
<keyword evidence="7" id="KW-1185">Reference proteome</keyword>
<dbReference type="PROSITE" id="PS51318">
    <property type="entry name" value="TAT"/>
    <property type="match status" value="1"/>
</dbReference>
<keyword evidence="2" id="KW-0813">Transport</keyword>
<dbReference type="Gene3D" id="3.10.105.10">
    <property type="entry name" value="Dipeptide-binding Protein, Domain 3"/>
    <property type="match status" value="1"/>
</dbReference>
<evidence type="ECO:0000256" key="1">
    <source>
        <dbReference type="ARBA" id="ARBA00005695"/>
    </source>
</evidence>
<evidence type="ECO:0000256" key="4">
    <source>
        <dbReference type="SAM" id="MobiDB-lite"/>
    </source>
</evidence>
<evidence type="ECO:0000313" key="7">
    <source>
        <dbReference type="Proteomes" id="UP001597139"/>
    </source>
</evidence>
<dbReference type="Proteomes" id="UP001597139">
    <property type="component" value="Unassembled WGS sequence"/>
</dbReference>
<accession>A0ABD6BW30</accession>
<dbReference type="EMBL" id="JBHUCZ010000024">
    <property type="protein sequence ID" value="MFD1568910.1"/>
    <property type="molecule type" value="Genomic_DNA"/>
</dbReference>
<feature type="domain" description="Solute-binding protein family 5" evidence="5">
    <location>
        <begin position="120"/>
        <end position="470"/>
    </location>
</feature>